<dbReference type="Pfam" id="PF13589">
    <property type="entry name" value="HATPase_c_3"/>
    <property type="match status" value="1"/>
</dbReference>
<proteinExistence type="predicted"/>
<dbReference type="InterPro" id="IPR036890">
    <property type="entry name" value="HATPase_C_sf"/>
</dbReference>
<accession>A0A645AHP2</accession>
<organism evidence="1">
    <name type="scientific">bioreactor metagenome</name>
    <dbReference type="NCBI Taxonomy" id="1076179"/>
    <lineage>
        <taxon>unclassified sequences</taxon>
        <taxon>metagenomes</taxon>
        <taxon>ecological metagenomes</taxon>
    </lineage>
</organism>
<protein>
    <recommendedName>
        <fullName evidence="2">Histidine kinase/HSP90-like ATPase domain-containing protein</fullName>
    </recommendedName>
</protein>
<reference evidence="1" key="1">
    <citation type="submission" date="2019-08" db="EMBL/GenBank/DDBJ databases">
        <authorList>
            <person name="Kucharzyk K."/>
            <person name="Murdoch R.W."/>
            <person name="Higgins S."/>
            <person name="Loffler F."/>
        </authorList>
    </citation>
    <scope>NUCLEOTIDE SEQUENCE</scope>
</reference>
<dbReference type="Gene3D" id="3.30.565.10">
    <property type="entry name" value="Histidine kinase-like ATPase, C-terminal domain"/>
    <property type="match status" value="1"/>
</dbReference>
<sequence>MKSKIAIRPTSGVYATYKRLSYQPWTAIAEFVDNSTQSFFDHKDGLKSHVEFDKLHISIIYEGKSDGGDSLTITDNAFGMELDDFERAIQLDKVPANTSGRNEFGMGLKTAACWFGSKWSVYSTQLGSEFGYSATVDVDRLAKFKDDEVDLDIFESTPEEHYTIIKIENLNKKITGARTIGKVKELLSSTYREDIRSGEISITYGETELTYKEPTIFEESLKNGETRRWKKEISFSIPHNGVNLYCHGFIALRIPASLHDAGFTLFRRGRVIVGGPDKNYRPKELFGDQNSFEYQRLFGELHMDNWAVTQAKDGFDWHTDGLEERFIEALQPIIKEYRQKAGNLRVRQQAQTNTVMSQTVSDFERAGVISEASATPVDTPTPAMLIQDPSEMEKEGAPVIEDTAPSNDAAVRIVGPKNYNMPFRYKDKDYLFEVHFDSSNAMNSWVNVTKKNSTNYQITINLKHAFFKPFTENKDFLAIMTKLIIAMVLAEIDSLIISHDGRIEAGDIRRRMNSILEQVVNGGVAQ</sequence>
<dbReference type="EMBL" id="VSSQ01013994">
    <property type="protein sequence ID" value="MPM52715.1"/>
    <property type="molecule type" value="Genomic_DNA"/>
</dbReference>
<evidence type="ECO:0000313" key="1">
    <source>
        <dbReference type="EMBL" id="MPM52715.1"/>
    </source>
</evidence>
<dbReference type="AlphaFoldDB" id="A0A645AHP2"/>
<evidence type="ECO:0008006" key="2">
    <source>
        <dbReference type="Google" id="ProtNLM"/>
    </source>
</evidence>
<name>A0A645AHP2_9ZZZZ</name>
<dbReference type="SUPFAM" id="SSF55874">
    <property type="entry name" value="ATPase domain of HSP90 chaperone/DNA topoisomerase II/histidine kinase"/>
    <property type="match status" value="1"/>
</dbReference>
<gene>
    <name evidence="1" type="ORF">SDC9_99476</name>
</gene>
<comment type="caution">
    <text evidence="1">The sequence shown here is derived from an EMBL/GenBank/DDBJ whole genome shotgun (WGS) entry which is preliminary data.</text>
</comment>